<evidence type="ECO:0000256" key="3">
    <source>
        <dbReference type="ARBA" id="ARBA00023242"/>
    </source>
</evidence>
<dbReference type="InterPro" id="IPR012677">
    <property type="entry name" value="Nucleotide-bd_a/b_plait_sf"/>
</dbReference>
<protein>
    <submittedName>
        <fullName evidence="8">RRM domain-containing protein</fullName>
    </submittedName>
</protein>
<feature type="domain" description="RRM" evidence="6">
    <location>
        <begin position="5"/>
        <end position="79"/>
    </location>
</feature>
<dbReference type="GO" id="GO:0000381">
    <property type="term" value="P:regulation of alternative mRNA splicing, via spliceosome"/>
    <property type="evidence" value="ECO:0007669"/>
    <property type="project" value="TreeGrafter"/>
</dbReference>
<evidence type="ECO:0000313" key="7">
    <source>
        <dbReference type="Proteomes" id="UP000492821"/>
    </source>
</evidence>
<dbReference type="SUPFAM" id="SSF54928">
    <property type="entry name" value="RNA-binding domain, RBD"/>
    <property type="match status" value="1"/>
</dbReference>
<feature type="compositionally biased region" description="Basic and acidic residues" evidence="5">
    <location>
        <begin position="100"/>
        <end position="117"/>
    </location>
</feature>
<evidence type="ECO:0000256" key="4">
    <source>
        <dbReference type="PROSITE-ProRule" id="PRU00176"/>
    </source>
</evidence>
<sequence length="250" mass="28588">MSEERTVYVTSLHDKVDKPLLEEIFTQVGPLDSVSIRANNDSKYAFVEFTDEESVLFACKTLDGLRLYKRAIQVKPRNNSEQARKWQEQRRSLSNNNRNPRYEDHDRDRRDDRRDSYNRGGPDNYSRGGPDNYSRGGPDVYSDYRPNPRYQQQYETPPVHVPQRHSHGASAGGGGGRPMHSYKPYARDSMDDNSWRGDSRRSSSGNNRSFDLYRGSDGGSGRQQHQQQQRGGRKVFNNSRASGGGGGRRH</sequence>
<dbReference type="InterPro" id="IPR000504">
    <property type="entry name" value="RRM_dom"/>
</dbReference>
<dbReference type="Pfam" id="PF00076">
    <property type="entry name" value="RRM_1"/>
    <property type="match status" value="1"/>
</dbReference>
<name>A0A7E4ZVN8_PANRE</name>
<dbReference type="Gene3D" id="3.30.70.330">
    <property type="match status" value="1"/>
</dbReference>
<organism evidence="7 8">
    <name type="scientific">Panagrellus redivivus</name>
    <name type="common">Microworm</name>
    <dbReference type="NCBI Taxonomy" id="6233"/>
    <lineage>
        <taxon>Eukaryota</taxon>
        <taxon>Metazoa</taxon>
        <taxon>Ecdysozoa</taxon>
        <taxon>Nematoda</taxon>
        <taxon>Chromadorea</taxon>
        <taxon>Rhabditida</taxon>
        <taxon>Tylenchina</taxon>
        <taxon>Panagrolaimomorpha</taxon>
        <taxon>Panagrolaimoidea</taxon>
        <taxon>Panagrolaimidae</taxon>
        <taxon>Panagrellus</taxon>
    </lineage>
</organism>
<dbReference type="Proteomes" id="UP000492821">
    <property type="component" value="Unassembled WGS sequence"/>
</dbReference>
<proteinExistence type="predicted"/>
<dbReference type="GO" id="GO:0003727">
    <property type="term" value="F:single-stranded RNA binding"/>
    <property type="evidence" value="ECO:0007669"/>
    <property type="project" value="TreeGrafter"/>
</dbReference>
<dbReference type="PANTHER" id="PTHR13798">
    <property type="entry name" value="RNA BINDING MOTIF RBM PROTEIN -RELATED"/>
    <property type="match status" value="1"/>
</dbReference>
<keyword evidence="7" id="KW-1185">Reference proteome</keyword>
<evidence type="ECO:0000313" key="8">
    <source>
        <dbReference type="WBParaSite" id="Pan_g20047.t1"/>
    </source>
</evidence>
<comment type="subcellular location">
    <subcellularLocation>
        <location evidence="1">Nucleus</location>
        <location evidence="1">Nucleoplasm</location>
    </subcellularLocation>
</comment>
<dbReference type="PANTHER" id="PTHR13798:SF11">
    <property type="entry name" value="RNA-BINDING PROTEIN 7-RELATED"/>
    <property type="match status" value="1"/>
</dbReference>
<dbReference type="InterPro" id="IPR035979">
    <property type="entry name" value="RBD_domain_sf"/>
</dbReference>
<evidence type="ECO:0000259" key="6">
    <source>
        <dbReference type="PROSITE" id="PS50102"/>
    </source>
</evidence>
<feature type="region of interest" description="Disordered" evidence="5">
    <location>
        <begin position="76"/>
        <end position="250"/>
    </location>
</feature>
<keyword evidence="3" id="KW-0539">Nucleus</keyword>
<reference evidence="7" key="1">
    <citation type="journal article" date="2013" name="Genetics">
        <title>The draft genome and transcriptome of Panagrellus redivivus are shaped by the harsh demands of a free-living lifestyle.</title>
        <authorList>
            <person name="Srinivasan J."/>
            <person name="Dillman A.R."/>
            <person name="Macchietto M.G."/>
            <person name="Heikkinen L."/>
            <person name="Lakso M."/>
            <person name="Fracchia K.M."/>
            <person name="Antoshechkin I."/>
            <person name="Mortazavi A."/>
            <person name="Wong G."/>
            <person name="Sternberg P.W."/>
        </authorList>
    </citation>
    <scope>NUCLEOTIDE SEQUENCE [LARGE SCALE GENOMIC DNA]</scope>
    <source>
        <strain evidence="7">MT8872</strain>
    </source>
</reference>
<evidence type="ECO:0000256" key="5">
    <source>
        <dbReference type="SAM" id="MobiDB-lite"/>
    </source>
</evidence>
<dbReference type="GO" id="GO:0005654">
    <property type="term" value="C:nucleoplasm"/>
    <property type="evidence" value="ECO:0007669"/>
    <property type="project" value="UniProtKB-SubCell"/>
</dbReference>
<evidence type="ECO:0000256" key="2">
    <source>
        <dbReference type="ARBA" id="ARBA00022884"/>
    </source>
</evidence>
<accession>A0A7E4ZVN8</accession>
<dbReference type="WBParaSite" id="Pan_g20047.t1">
    <property type="protein sequence ID" value="Pan_g20047.t1"/>
    <property type="gene ID" value="Pan_g20047"/>
</dbReference>
<dbReference type="AlphaFoldDB" id="A0A7E4ZVN8"/>
<reference evidence="8" key="2">
    <citation type="submission" date="2020-10" db="UniProtKB">
        <authorList>
            <consortium name="WormBaseParasite"/>
        </authorList>
    </citation>
    <scope>IDENTIFICATION</scope>
</reference>
<feature type="compositionally biased region" description="Basic and acidic residues" evidence="5">
    <location>
        <begin position="185"/>
        <end position="201"/>
    </location>
</feature>
<dbReference type="InterPro" id="IPR052285">
    <property type="entry name" value="NEXT_complex_subunit"/>
</dbReference>
<dbReference type="SMART" id="SM00360">
    <property type="entry name" value="RRM"/>
    <property type="match status" value="1"/>
</dbReference>
<evidence type="ECO:0000256" key="1">
    <source>
        <dbReference type="ARBA" id="ARBA00004642"/>
    </source>
</evidence>
<keyword evidence="2 4" id="KW-0694">RNA-binding</keyword>
<dbReference type="PROSITE" id="PS50102">
    <property type="entry name" value="RRM"/>
    <property type="match status" value="1"/>
</dbReference>
<feature type="compositionally biased region" description="Basic and acidic residues" evidence="5">
    <location>
        <begin position="82"/>
        <end position="91"/>
    </location>
</feature>